<organism evidence="2 3">
    <name type="scientific">Candidatus Buchananbacteria bacterium RIFCSPLOWO2_01_FULL_46_12</name>
    <dbReference type="NCBI Taxonomy" id="1797546"/>
    <lineage>
        <taxon>Bacteria</taxon>
        <taxon>Candidatus Buchananiibacteriota</taxon>
    </lineage>
</organism>
<keyword evidence="1" id="KW-0472">Membrane</keyword>
<evidence type="ECO:0000313" key="2">
    <source>
        <dbReference type="EMBL" id="OGY55854.1"/>
    </source>
</evidence>
<name>A0A1G1YU27_9BACT</name>
<gene>
    <name evidence="2" type="ORF">A3A24_03945</name>
</gene>
<reference evidence="2 3" key="1">
    <citation type="journal article" date="2016" name="Nat. Commun.">
        <title>Thousands of microbial genomes shed light on interconnected biogeochemical processes in an aquifer system.</title>
        <authorList>
            <person name="Anantharaman K."/>
            <person name="Brown C.T."/>
            <person name="Hug L.A."/>
            <person name="Sharon I."/>
            <person name="Castelle C.J."/>
            <person name="Probst A.J."/>
            <person name="Thomas B.C."/>
            <person name="Singh A."/>
            <person name="Wilkins M.J."/>
            <person name="Karaoz U."/>
            <person name="Brodie E.L."/>
            <person name="Williams K.H."/>
            <person name="Hubbard S.S."/>
            <person name="Banfield J.F."/>
        </authorList>
    </citation>
    <scope>NUCLEOTIDE SEQUENCE [LARGE SCALE GENOMIC DNA]</scope>
</reference>
<sequence length="311" mass="34853">MGSKKYRNQERKAVSARRSKVSTTRRMGITALVLAAVIISLVIFVQPWLDSDSKSSRRVSHRSVRPAVSYELLLEKATPNPVSRIFSPVALFADDEFKGTGTIANFDSSLSLVLSSVHVFLDRGKPLSWTYREISTLNSERHEIKELKRLTDWESRFAFEPDIVVALPGPAQAIKGFADWQQVLPLAPNFPYPVGEMKDEVWLTSLVTGQRFRVLLAAADPRSNAIPYFFFDWAIRPGESGTGFIVDGRDDALVVVGGSFVLPLEIRNRYPAVIGDITEIAWGCPVQLQYDPKKANLSFRTFVAHLNQQQQ</sequence>
<proteinExistence type="predicted"/>
<dbReference type="EMBL" id="MHIP01000001">
    <property type="protein sequence ID" value="OGY55854.1"/>
    <property type="molecule type" value="Genomic_DNA"/>
</dbReference>
<feature type="transmembrane region" description="Helical" evidence="1">
    <location>
        <begin position="27"/>
        <end position="49"/>
    </location>
</feature>
<protein>
    <submittedName>
        <fullName evidence="2">Uncharacterized protein</fullName>
    </submittedName>
</protein>
<evidence type="ECO:0000256" key="1">
    <source>
        <dbReference type="SAM" id="Phobius"/>
    </source>
</evidence>
<keyword evidence="1" id="KW-1133">Transmembrane helix</keyword>
<accession>A0A1G1YU27</accession>
<comment type="caution">
    <text evidence="2">The sequence shown here is derived from an EMBL/GenBank/DDBJ whole genome shotgun (WGS) entry which is preliminary data.</text>
</comment>
<keyword evidence="1" id="KW-0812">Transmembrane</keyword>
<dbReference type="Proteomes" id="UP000176512">
    <property type="component" value="Unassembled WGS sequence"/>
</dbReference>
<evidence type="ECO:0000313" key="3">
    <source>
        <dbReference type="Proteomes" id="UP000176512"/>
    </source>
</evidence>
<dbReference type="AlphaFoldDB" id="A0A1G1YU27"/>